<keyword evidence="5" id="KW-0418">Kinase</keyword>
<accession>A0A9W7BZI6</accession>
<dbReference type="InterPro" id="IPR008271">
    <property type="entry name" value="Ser/Thr_kinase_AS"/>
</dbReference>
<feature type="binding site" evidence="7">
    <location>
        <position position="111"/>
    </location>
    <ligand>
        <name>ATP</name>
        <dbReference type="ChEBI" id="CHEBI:30616"/>
    </ligand>
</feature>
<evidence type="ECO:0000256" key="3">
    <source>
        <dbReference type="ARBA" id="ARBA00022679"/>
    </source>
</evidence>
<dbReference type="InterPro" id="IPR011009">
    <property type="entry name" value="Kinase-like_dom_sf"/>
</dbReference>
<evidence type="ECO:0000313" key="10">
    <source>
        <dbReference type="EMBL" id="GMH99447.1"/>
    </source>
</evidence>
<feature type="domain" description="Protein kinase" evidence="9">
    <location>
        <begin position="82"/>
        <end position="454"/>
    </location>
</feature>
<dbReference type="GO" id="GO:0005524">
    <property type="term" value="F:ATP binding"/>
    <property type="evidence" value="ECO:0007669"/>
    <property type="project" value="UniProtKB-UniRule"/>
</dbReference>
<dbReference type="Gene3D" id="3.30.200.20">
    <property type="entry name" value="Phosphorylase Kinase, domain 1"/>
    <property type="match status" value="1"/>
</dbReference>
<evidence type="ECO:0000256" key="6">
    <source>
        <dbReference type="ARBA" id="ARBA00022840"/>
    </source>
</evidence>
<dbReference type="Gene3D" id="1.10.510.10">
    <property type="entry name" value="Transferase(Phosphotransferase) domain 1"/>
    <property type="match status" value="1"/>
</dbReference>
<keyword evidence="11" id="KW-1185">Reference proteome</keyword>
<evidence type="ECO:0000256" key="8">
    <source>
        <dbReference type="SAM" id="MobiDB-lite"/>
    </source>
</evidence>
<dbReference type="PROSITE" id="PS50011">
    <property type="entry name" value="PROTEIN_KINASE_DOM"/>
    <property type="match status" value="1"/>
</dbReference>
<evidence type="ECO:0000256" key="7">
    <source>
        <dbReference type="PROSITE-ProRule" id="PRU10141"/>
    </source>
</evidence>
<dbReference type="InterPro" id="IPR000719">
    <property type="entry name" value="Prot_kinase_dom"/>
</dbReference>
<reference evidence="11" key="1">
    <citation type="journal article" date="2023" name="Commun. Biol.">
        <title>Genome analysis of Parmales, the sister group of diatoms, reveals the evolutionary specialization of diatoms from phago-mixotrophs to photoautotrophs.</title>
        <authorList>
            <person name="Ban H."/>
            <person name="Sato S."/>
            <person name="Yoshikawa S."/>
            <person name="Yamada K."/>
            <person name="Nakamura Y."/>
            <person name="Ichinomiya M."/>
            <person name="Sato N."/>
            <person name="Blanc-Mathieu R."/>
            <person name="Endo H."/>
            <person name="Kuwata A."/>
            <person name="Ogata H."/>
        </authorList>
    </citation>
    <scope>NUCLEOTIDE SEQUENCE [LARGE SCALE GENOMIC DNA]</scope>
    <source>
        <strain evidence="11">NIES 3699</strain>
    </source>
</reference>
<keyword evidence="3" id="KW-0808">Transferase</keyword>
<dbReference type="GO" id="GO:0004674">
    <property type="term" value="F:protein serine/threonine kinase activity"/>
    <property type="evidence" value="ECO:0007669"/>
    <property type="project" value="UniProtKB-KW"/>
</dbReference>
<dbReference type="AlphaFoldDB" id="A0A9W7BZI6"/>
<feature type="region of interest" description="Disordered" evidence="8">
    <location>
        <begin position="278"/>
        <end position="305"/>
    </location>
</feature>
<evidence type="ECO:0000256" key="1">
    <source>
        <dbReference type="ARBA" id="ARBA00022527"/>
    </source>
</evidence>
<keyword evidence="6 7" id="KW-0067">ATP-binding</keyword>
<protein>
    <recommendedName>
        <fullName evidence="9">Protein kinase domain-containing protein</fullName>
    </recommendedName>
</protein>
<dbReference type="Pfam" id="PF00069">
    <property type="entry name" value="Pkinase"/>
    <property type="match status" value="2"/>
</dbReference>
<dbReference type="PANTHER" id="PTHR24351">
    <property type="entry name" value="RIBOSOMAL PROTEIN S6 KINASE"/>
    <property type="match status" value="1"/>
</dbReference>
<dbReference type="PROSITE" id="PS00107">
    <property type="entry name" value="PROTEIN_KINASE_ATP"/>
    <property type="match status" value="1"/>
</dbReference>
<evidence type="ECO:0000256" key="4">
    <source>
        <dbReference type="ARBA" id="ARBA00022741"/>
    </source>
</evidence>
<comment type="caution">
    <text evidence="10">The sequence shown here is derived from an EMBL/GenBank/DDBJ whole genome shotgun (WGS) entry which is preliminary data.</text>
</comment>
<evidence type="ECO:0000313" key="11">
    <source>
        <dbReference type="Proteomes" id="UP001165160"/>
    </source>
</evidence>
<dbReference type="SUPFAM" id="SSF56112">
    <property type="entry name" value="Protein kinase-like (PK-like)"/>
    <property type="match status" value="1"/>
</dbReference>
<sequence length="580" mass="64888">MGTSISSRRTAPEKPCPTSLSCVIESQVKMVRLISGLSDRQINEGALSSAYYSPTSNRRTLSFHGSPMPPPELSGVVCSDDFTYHEILGCGGFGFVIKVIKKSTGASYAMKIQNKVSLLTTAKDLETKKPCQLLVHMERSCLAEASRHPFLTSLQYAFCTQSSSCLVMDLASAGTLNDILDEFREDCSNNKKGLPEDVVKQLIAEIAVALNFLHEKGILYRDLKPSNVLLCGDGHLRLCDFGLAGRLEEEVSESQEELTLVNEPVPFTKVFLNDEDDAVSTSGSSGSSEQDLPDGEVPPVCPVPSPNRRKLRCRTSCGTVGYRGPEVIRERNLAYSERSGYGKSSDFFTLGVTAYILLTGKKPFPQKRDFTPNQQVNYVPYSMVTEAEGVFRPIQHADPEKNSRNANFEYAALMNKILYPSYMSKDAKSLCEVLMNRMPDRRPDFSEFTAHPFVADRNYSWDAEEMKKARADPRILKYIKANFPQAHFDQAKWNLKRKASKIKLTEVEKPAFAHESLEDLVHNICEHIINTEFPDVAAKECHSWNAQIHPDVDMLFKNWSYVGKDALKLEKIVATDKGWT</sequence>
<keyword evidence="1" id="KW-0723">Serine/threonine-protein kinase</keyword>
<proteinExistence type="predicted"/>
<dbReference type="PROSITE" id="PS00108">
    <property type="entry name" value="PROTEIN_KINASE_ST"/>
    <property type="match status" value="1"/>
</dbReference>
<dbReference type="Proteomes" id="UP001165160">
    <property type="component" value="Unassembled WGS sequence"/>
</dbReference>
<dbReference type="InterPro" id="IPR017441">
    <property type="entry name" value="Protein_kinase_ATP_BS"/>
</dbReference>
<evidence type="ECO:0000256" key="5">
    <source>
        <dbReference type="ARBA" id="ARBA00022777"/>
    </source>
</evidence>
<name>A0A9W7BZI6_9STRA</name>
<evidence type="ECO:0000256" key="2">
    <source>
        <dbReference type="ARBA" id="ARBA00022553"/>
    </source>
</evidence>
<dbReference type="EMBL" id="BRXX01000235">
    <property type="protein sequence ID" value="GMH99447.1"/>
    <property type="molecule type" value="Genomic_DNA"/>
</dbReference>
<evidence type="ECO:0000259" key="9">
    <source>
        <dbReference type="PROSITE" id="PS50011"/>
    </source>
</evidence>
<organism evidence="10 11">
    <name type="scientific">Triparma verrucosa</name>
    <dbReference type="NCBI Taxonomy" id="1606542"/>
    <lineage>
        <taxon>Eukaryota</taxon>
        <taxon>Sar</taxon>
        <taxon>Stramenopiles</taxon>
        <taxon>Ochrophyta</taxon>
        <taxon>Bolidophyceae</taxon>
        <taxon>Parmales</taxon>
        <taxon>Triparmaceae</taxon>
        <taxon>Triparma</taxon>
    </lineage>
</organism>
<dbReference type="SMART" id="SM00220">
    <property type="entry name" value="S_TKc"/>
    <property type="match status" value="1"/>
</dbReference>
<keyword evidence="2" id="KW-0597">Phosphoprotein</keyword>
<gene>
    <name evidence="10" type="ORF">TrVE_jg3851</name>
</gene>
<keyword evidence="4 7" id="KW-0547">Nucleotide-binding</keyword>